<feature type="compositionally biased region" description="Polar residues" evidence="1">
    <location>
        <begin position="119"/>
        <end position="133"/>
    </location>
</feature>
<comment type="caution">
    <text evidence="2">The sequence shown here is derived from an EMBL/GenBank/DDBJ whole genome shotgun (WGS) entry which is preliminary data.</text>
</comment>
<feature type="region of interest" description="Disordered" evidence="1">
    <location>
        <begin position="108"/>
        <end position="136"/>
    </location>
</feature>
<protein>
    <submittedName>
        <fullName evidence="2">Uncharacterized protein</fullName>
    </submittedName>
</protein>
<keyword evidence="3" id="KW-1185">Reference proteome</keyword>
<dbReference type="GeneID" id="85323615"/>
<sequence length="364" mass="38514">MADVEKAAMHHAEDDEQPLLAFHHATTLHTPTTPLPVLVPAAQNQRPRPFPTHMKAYYVYQLSFASLLTVKLCGPGGKDDVLYTVEMVSGCRSRAPLGARPGLLLRDGHGHSRRCHHNASASKSPNGNNNLHNTPCRHQGGAGPVLAAAGDDAAVACTFNLSSLVLMPAHAMLPSPPCCPSGRSAALVVDLEALPGMLGAGAGPVTELMRASTTAGGGVVFRFAVEVGTPAYPRSGEKTAMPLRREQFAWCKVFCADSWRGRSGSGCEATKVAGGFKLVRLAEGAVDEHDGETVAVLGWSGALSLREAFSLELRGSGASGALGDRWALMAVTTALRLWVLRVSGRTSRTAIAIGEKIERRKLFR</sequence>
<proteinExistence type="predicted"/>
<evidence type="ECO:0000313" key="2">
    <source>
        <dbReference type="EMBL" id="KAK0709990.1"/>
    </source>
</evidence>
<name>A0AA40A6A0_9PEZI</name>
<dbReference type="AlphaFoldDB" id="A0AA40A6A0"/>
<accession>A0AA40A6A0</accession>
<organism evidence="2 3">
    <name type="scientific">Lasiosphaeria miniovina</name>
    <dbReference type="NCBI Taxonomy" id="1954250"/>
    <lineage>
        <taxon>Eukaryota</taxon>
        <taxon>Fungi</taxon>
        <taxon>Dikarya</taxon>
        <taxon>Ascomycota</taxon>
        <taxon>Pezizomycotina</taxon>
        <taxon>Sordariomycetes</taxon>
        <taxon>Sordariomycetidae</taxon>
        <taxon>Sordariales</taxon>
        <taxon>Lasiosphaeriaceae</taxon>
        <taxon>Lasiosphaeria</taxon>
    </lineage>
</organism>
<dbReference type="Proteomes" id="UP001172101">
    <property type="component" value="Unassembled WGS sequence"/>
</dbReference>
<evidence type="ECO:0000313" key="3">
    <source>
        <dbReference type="Proteomes" id="UP001172101"/>
    </source>
</evidence>
<dbReference type="EMBL" id="JAUIRO010000006">
    <property type="protein sequence ID" value="KAK0709990.1"/>
    <property type="molecule type" value="Genomic_DNA"/>
</dbReference>
<dbReference type="RefSeq" id="XP_060293294.1">
    <property type="nucleotide sequence ID" value="XM_060440345.1"/>
</dbReference>
<evidence type="ECO:0000256" key="1">
    <source>
        <dbReference type="SAM" id="MobiDB-lite"/>
    </source>
</evidence>
<gene>
    <name evidence="2" type="ORF">B0T26DRAFT_679325</name>
</gene>
<reference evidence="2" key="1">
    <citation type="submission" date="2023-06" db="EMBL/GenBank/DDBJ databases">
        <title>Genome-scale phylogeny and comparative genomics of the fungal order Sordariales.</title>
        <authorList>
            <consortium name="Lawrence Berkeley National Laboratory"/>
            <person name="Hensen N."/>
            <person name="Bonometti L."/>
            <person name="Westerberg I."/>
            <person name="Brannstrom I.O."/>
            <person name="Guillou S."/>
            <person name="Cros-Aarteil S."/>
            <person name="Calhoun S."/>
            <person name="Haridas S."/>
            <person name="Kuo A."/>
            <person name="Mondo S."/>
            <person name="Pangilinan J."/>
            <person name="Riley R."/>
            <person name="LaButti K."/>
            <person name="Andreopoulos B."/>
            <person name="Lipzen A."/>
            <person name="Chen C."/>
            <person name="Yanf M."/>
            <person name="Daum C."/>
            <person name="Ng V."/>
            <person name="Clum A."/>
            <person name="Steindorff A."/>
            <person name="Ohm R."/>
            <person name="Martin F."/>
            <person name="Silar P."/>
            <person name="Natvig D."/>
            <person name="Lalanne C."/>
            <person name="Gautier V."/>
            <person name="Ament-velasquez S.L."/>
            <person name="Kruys A."/>
            <person name="Hutchinson M.I."/>
            <person name="Powell A.J."/>
            <person name="Barry K."/>
            <person name="Miller A.N."/>
            <person name="Grigoriev I.V."/>
            <person name="Debuchy R."/>
            <person name="Gladieux P."/>
            <person name="Thoren M.H."/>
            <person name="Johannesson H."/>
        </authorList>
    </citation>
    <scope>NUCLEOTIDE SEQUENCE</scope>
    <source>
        <strain evidence="2">SMH2392-1A</strain>
    </source>
</reference>